<organism evidence="2 3">
    <name type="scientific">Paenibacillus validus</name>
    <dbReference type="NCBI Taxonomy" id="44253"/>
    <lineage>
        <taxon>Bacteria</taxon>
        <taxon>Bacillati</taxon>
        <taxon>Bacillota</taxon>
        <taxon>Bacilli</taxon>
        <taxon>Bacillales</taxon>
        <taxon>Paenibacillaceae</taxon>
        <taxon>Paenibacillus</taxon>
    </lineage>
</organism>
<accession>A0A7X2ZEF3</accession>
<evidence type="ECO:0008006" key="4">
    <source>
        <dbReference type="Google" id="ProtNLM"/>
    </source>
</evidence>
<sequence>MVLNVQSVEQMILEQKKYFYSGATKDIEFRKEQLIKLKTAIQTNEKEIIDALYKDLRKSEFEAYATEVGLVLNSISHMIKHIDKWVRPVQVKYNAPIG</sequence>
<dbReference type="PANTHER" id="PTHR43570">
    <property type="entry name" value="ALDEHYDE DEHYDROGENASE"/>
    <property type="match status" value="1"/>
</dbReference>
<comment type="caution">
    <text evidence="2">The sequence shown here is derived from an EMBL/GenBank/DDBJ whole genome shotgun (WGS) entry which is preliminary data.</text>
</comment>
<dbReference type="GO" id="GO:0004029">
    <property type="term" value="F:aldehyde dehydrogenase (NAD+) activity"/>
    <property type="evidence" value="ECO:0007669"/>
    <property type="project" value="TreeGrafter"/>
</dbReference>
<dbReference type="PANTHER" id="PTHR43570:SF16">
    <property type="entry name" value="ALDEHYDE DEHYDROGENASE TYPE III, ISOFORM Q"/>
    <property type="match status" value="1"/>
</dbReference>
<dbReference type="GO" id="GO:0005737">
    <property type="term" value="C:cytoplasm"/>
    <property type="evidence" value="ECO:0007669"/>
    <property type="project" value="TreeGrafter"/>
</dbReference>
<dbReference type="RefSeq" id="WP_155615341.1">
    <property type="nucleotide sequence ID" value="NZ_WNZX01000017.1"/>
</dbReference>
<reference evidence="2 3" key="1">
    <citation type="submission" date="2019-11" db="EMBL/GenBank/DDBJ databases">
        <title>Draft genome sequences of five Paenibacillus species of dairy origin.</title>
        <authorList>
            <person name="Olajide A.M."/>
            <person name="Chen S."/>
            <person name="Lapointe G."/>
        </authorList>
    </citation>
    <scope>NUCLEOTIDE SEQUENCE [LARGE SCALE GENOMIC DNA]</scope>
    <source>
        <strain evidence="2 3">2CS3</strain>
    </source>
</reference>
<proteinExistence type="predicted"/>
<dbReference type="Gene3D" id="3.40.605.10">
    <property type="entry name" value="Aldehyde Dehydrogenase, Chain A, domain 1"/>
    <property type="match status" value="1"/>
</dbReference>
<protein>
    <recommendedName>
        <fullName evidence="4">Aldehyde dehydrogenase family protein</fullName>
    </recommendedName>
</protein>
<dbReference type="AlphaFoldDB" id="A0A7X2ZEF3"/>
<dbReference type="InterPro" id="IPR016161">
    <property type="entry name" value="Ald_DH/histidinol_DH"/>
</dbReference>
<dbReference type="GO" id="GO:0006081">
    <property type="term" value="P:aldehyde metabolic process"/>
    <property type="evidence" value="ECO:0007669"/>
    <property type="project" value="InterPro"/>
</dbReference>
<dbReference type="SUPFAM" id="SSF53720">
    <property type="entry name" value="ALDH-like"/>
    <property type="match status" value="1"/>
</dbReference>
<keyword evidence="1" id="KW-0560">Oxidoreductase</keyword>
<dbReference type="EMBL" id="WNZX01000017">
    <property type="protein sequence ID" value="MUG72800.1"/>
    <property type="molecule type" value="Genomic_DNA"/>
</dbReference>
<evidence type="ECO:0000256" key="1">
    <source>
        <dbReference type="ARBA" id="ARBA00023002"/>
    </source>
</evidence>
<keyword evidence="3" id="KW-1185">Reference proteome</keyword>
<evidence type="ECO:0000313" key="3">
    <source>
        <dbReference type="Proteomes" id="UP000450917"/>
    </source>
</evidence>
<dbReference type="Proteomes" id="UP000450917">
    <property type="component" value="Unassembled WGS sequence"/>
</dbReference>
<name>A0A7X2ZEF3_9BACL</name>
<evidence type="ECO:0000313" key="2">
    <source>
        <dbReference type="EMBL" id="MUG72800.1"/>
    </source>
</evidence>
<dbReference type="InterPro" id="IPR012394">
    <property type="entry name" value="Aldehyde_DH_NAD(P)"/>
</dbReference>
<dbReference type="InterPro" id="IPR016162">
    <property type="entry name" value="Ald_DH_N"/>
</dbReference>
<gene>
    <name evidence="2" type="ORF">GNP93_19230</name>
</gene>